<dbReference type="EMBL" id="PQXK01000005">
    <property type="protein sequence ID" value="TGO42863.1"/>
    <property type="molecule type" value="Genomic_DNA"/>
</dbReference>
<gene>
    <name evidence="1" type="ORF">BHYA_0005g01310</name>
</gene>
<keyword evidence="2" id="KW-1185">Reference proteome</keyword>
<protein>
    <submittedName>
        <fullName evidence="1">Uncharacterized protein</fullName>
    </submittedName>
</protein>
<accession>A0A4Z1HCN1</accession>
<proteinExistence type="predicted"/>
<dbReference type="Proteomes" id="UP000297814">
    <property type="component" value="Unassembled WGS sequence"/>
</dbReference>
<dbReference type="AlphaFoldDB" id="A0A4Z1HCN1"/>
<evidence type="ECO:0000313" key="1">
    <source>
        <dbReference type="EMBL" id="TGO42863.1"/>
    </source>
</evidence>
<sequence>MAIPVAAPVTLTEQEDENPMVIGLKDFNVRVRGRCGSENKGIVDEGVVGDGDGDGDGDGLRMLCRFNIDIDTL</sequence>
<comment type="caution">
    <text evidence="1">The sequence shown here is derived from an EMBL/GenBank/DDBJ whole genome shotgun (WGS) entry which is preliminary data.</text>
</comment>
<name>A0A4Z1HCN1_9HELO</name>
<organism evidence="1 2">
    <name type="scientific">Botrytis hyacinthi</name>
    <dbReference type="NCBI Taxonomy" id="278943"/>
    <lineage>
        <taxon>Eukaryota</taxon>
        <taxon>Fungi</taxon>
        <taxon>Dikarya</taxon>
        <taxon>Ascomycota</taxon>
        <taxon>Pezizomycotina</taxon>
        <taxon>Leotiomycetes</taxon>
        <taxon>Helotiales</taxon>
        <taxon>Sclerotiniaceae</taxon>
        <taxon>Botrytis</taxon>
    </lineage>
</organism>
<reference evidence="1 2" key="1">
    <citation type="submission" date="2017-12" db="EMBL/GenBank/DDBJ databases">
        <title>Comparative genomics of Botrytis spp.</title>
        <authorList>
            <person name="Valero-Jimenez C.A."/>
            <person name="Tapia P."/>
            <person name="Veloso J."/>
            <person name="Silva-Moreno E."/>
            <person name="Staats M."/>
            <person name="Valdes J.H."/>
            <person name="Van Kan J.A.L."/>
        </authorList>
    </citation>
    <scope>NUCLEOTIDE SEQUENCE [LARGE SCALE GENOMIC DNA]</scope>
    <source>
        <strain evidence="1 2">Bh0001</strain>
    </source>
</reference>
<evidence type="ECO:0000313" key="2">
    <source>
        <dbReference type="Proteomes" id="UP000297814"/>
    </source>
</evidence>